<sequence length="500" mass="52756">MAVALELSGIKKTFDGVVALDGAVFSAKTGEVHALLGENGAGKSSLMNIAAGFYVPDTGTLAVNGEMVALSGPADARRRGIGMVHQHFKLVKPFTVAENILLANPQPAYRSGIRDVRDNVRKQAAQLGFNIDPERRVGDLSVAEQQQVEIIKVLIGGTRILILDEPTAVLTDAEAERLLEIVRRLASSGVAVVLVTHKLNEVKRHADAVTIMRGGRTVATADPRAASTAELTELTVGQTAPLPIRAERPRGTTRLNVGALHCARNDGQVMVADASFFVRGGEIYGLAGVSGNGQAELAEALIGAREPLSGEIWLEGPGDVAPLPPAVRRDAGLAAIPADRYAFALAGSLSVADNFTVATIKSGRYGPPWLIDRGAMRRDAAEAVIAYDVQGVRGVGQKAALLSGGNAQKLVISREFSRQPAVVVAHSPSRGLDVRACAAVHERLLAARDRGAAVVLISEDLDEILALSDRIGVMTRGRIVAEFDRPADRQAIGRAMVDHA</sequence>
<protein>
    <submittedName>
        <fullName evidence="9">Nucleoside ABC transporter ATP-binding protein</fullName>
    </submittedName>
</protein>
<dbReference type="Proteomes" id="UP000184096">
    <property type="component" value="Chromosome I"/>
</dbReference>
<keyword evidence="6 9" id="KW-0067">ATP-binding</keyword>
<evidence type="ECO:0000256" key="4">
    <source>
        <dbReference type="ARBA" id="ARBA00022737"/>
    </source>
</evidence>
<dbReference type="Pfam" id="PF00005">
    <property type="entry name" value="ABC_tran"/>
    <property type="match status" value="2"/>
</dbReference>
<dbReference type="GO" id="GO:0016887">
    <property type="term" value="F:ATP hydrolysis activity"/>
    <property type="evidence" value="ECO:0007669"/>
    <property type="project" value="InterPro"/>
</dbReference>
<dbReference type="CDD" id="cd03215">
    <property type="entry name" value="ABC_Carb_Monos_II"/>
    <property type="match status" value="1"/>
</dbReference>
<dbReference type="InterPro" id="IPR003439">
    <property type="entry name" value="ABC_transporter-like_ATP-bd"/>
</dbReference>
<keyword evidence="2" id="KW-0813">Transport</keyword>
<keyword evidence="4" id="KW-0677">Repeat</keyword>
<comment type="similarity">
    <text evidence="1">Belongs to the ABC transporter superfamily.</text>
</comment>
<dbReference type="InterPro" id="IPR017871">
    <property type="entry name" value="ABC_transporter-like_CS"/>
</dbReference>
<keyword evidence="3" id="KW-0762">Sugar transport</keyword>
<evidence type="ECO:0000259" key="8">
    <source>
        <dbReference type="PROSITE" id="PS50893"/>
    </source>
</evidence>
<evidence type="ECO:0000313" key="9">
    <source>
        <dbReference type="EMBL" id="SHN86721.1"/>
    </source>
</evidence>
<dbReference type="GO" id="GO:0005524">
    <property type="term" value="F:ATP binding"/>
    <property type="evidence" value="ECO:0007669"/>
    <property type="project" value="UniProtKB-KW"/>
</dbReference>
<gene>
    <name evidence="9" type="ORF">SAMN05444170_6793</name>
</gene>
<dbReference type="PROSITE" id="PS50893">
    <property type="entry name" value="ABC_TRANSPORTER_2"/>
    <property type="match status" value="2"/>
</dbReference>
<dbReference type="PANTHER" id="PTHR43790">
    <property type="entry name" value="CARBOHYDRATE TRANSPORT ATP-BINDING PROTEIN MG119-RELATED"/>
    <property type="match status" value="1"/>
</dbReference>
<dbReference type="EMBL" id="LT670849">
    <property type="protein sequence ID" value="SHN86721.1"/>
    <property type="molecule type" value="Genomic_DNA"/>
</dbReference>
<evidence type="ECO:0000256" key="3">
    <source>
        <dbReference type="ARBA" id="ARBA00022597"/>
    </source>
</evidence>
<dbReference type="OrthoDB" id="9805029at2"/>
<dbReference type="SUPFAM" id="SSF52540">
    <property type="entry name" value="P-loop containing nucleoside triphosphate hydrolases"/>
    <property type="match status" value="2"/>
</dbReference>
<proteinExistence type="inferred from homology"/>
<evidence type="ECO:0000256" key="1">
    <source>
        <dbReference type="ARBA" id="ARBA00005417"/>
    </source>
</evidence>
<name>A0A1M7UUK7_9BRAD</name>
<dbReference type="RefSeq" id="WP_072824721.1">
    <property type="nucleotide sequence ID" value="NZ_LT670849.1"/>
</dbReference>
<keyword evidence="10" id="KW-1185">Reference proteome</keyword>
<dbReference type="InterPro" id="IPR003593">
    <property type="entry name" value="AAA+_ATPase"/>
</dbReference>
<organism evidence="9 10">
    <name type="scientific">Bradyrhizobium erythrophlei</name>
    <dbReference type="NCBI Taxonomy" id="1437360"/>
    <lineage>
        <taxon>Bacteria</taxon>
        <taxon>Pseudomonadati</taxon>
        <taxon>Pseudomonadota</taxon>
        <taxon>Alphaproteobacteria</taxon>
        <taxon>Hyphomicrobiales</taxon>
        <taxon>Nitrobacteraceae</taxon>
        <taxon>Bradyrhizobium</taxon>
    </lineage>
</organism>
<evidence type="ECO:0000256" key="2">
    <source>
        <dbReference type="ARBA" id="ARBA00022448"/>
    </source>
</evidence>
<dbReference type="CDD" id="cd03216">
    <property type="entry name" value="ABC_Carb_Monos_I"/>
    <property type="match status" value="1"/>
</dbReference>
<accession>A0A1M7UUK7</accession>
<reference evidence="10" key="1">
    <citation type="submission" date="2016-11" db="EMBL/GenBank/DDBJ databases">
        <authorList>
            <person name="Varghese N."/>
            <person name="Submissions S."/>
        </authorList>
    </citation>
    <scope>NUCLEOTIDE SEQUENCE [LARGE SCALE GENOMIC DNA]</scope>
    <source>
        <strain evidence="10">GAS401</strain>
    </source>
</reference>
<evidence type="ECO:0000256" key="7">
    <source>
        <dbReference type="ARBA" id="ARBA00024722"/>
    </source>
</evidence>
<feature type="domain" description="ABC transporter" evidence="8">
    <location>
        <begin position="5"/>
        <end position="239"/>
    </location>
</feature>
<comment type="function">
    <text evidence="7">Involved in beta-(1--&gt;2)glucan export. Transmembrane domains (TMD) form a pore in the inner membrane and the ATP-binding domain (NBD) is responsible for energy generation.</text>
</comment>
<evidence type="ECO:0000256" key="6">
    <source>
        <dbReference type="ARBA" id="ARBA00022840"/>
    </source>
</evidence>
<feature type="domain" description="ABC transporter" evidence="8">
    <location>
        <begin position="255"/>
        <end position="499"/>
    </location>
</feature>
<dbReference type="PANTHER" id="PTHR43790:SF9">
    <property type="entry name" value="GALACTOFURANOSE TRANSPORTER ATP-BINDING PROTEIN YTFR"/>
    <property type="match status" value="1"/>
</dbReference>
<evidence type="ECO:0000256" key="5">
    <source>
        <dbReference type="ARBA" id="ARBA00022741"/>
    </source>
</evidence>
<dbReference type="Gene3D" id="3.40.50.300">
    <property type="entry name" value="P-loop containing nucleotide triphosphate hydrolases"/>
    <property type="match status" value="2"/>
</dbReference>
<dbReference type="SMART" id="SM00382">
    <property type="entry name" value="AAA"/>
    <property type="match status" value="1"/>
</dbReference>
<dbReference type="InterPro" id="IPR050107">
    <property type="entry name" value="ABC_carbohydrate_import_ATPase"/>
</dbReference>
<dbReference type="AlphaFoldDB" id="A0A1M7UUK7"/>
<keyword evidence="5" id="KW-0547">Nucleotide-binding</keyword>
<evidence type="ECO:0000313" key="10">
    <source>
        <dbReference type="Proteomes" id="UP000184096"/>
    </source>
</evidence>
<dbReference type="PROSITE" id="PS00211">
    <property type="entry name" value="ABC_TRANSPORTER_1"/>
    <property type="match status" value="1"/>
</dbReference>
<dbReference type="InterPro" id="IPR027417">
    <property type="entry name" value="P-loop_NTPase"/>
</dbReference>